<evidence type="ECO:0000256" key="5">
    <source>
        <dbReference type="SAM" id="Phobius"/>
    </source>
</evidence>
<keyword evidence="8" id="KW-1185">Reference proteome</keyword>
<dbReference type="Pfam" id="PF07291">
    <property type="entry name" value="MauE"/>
    <property type="match status" value="1"/>
</dbReference>
<dbReference type="EMBL" id="FNKK01000002">
    <property type="protein sequence ID" value="SDQ68800.1"/>
    <property type="molecule type" value="Genomic_DNA"/>
</dbReference>
<proteinExistence type="predicted"/>
<evidence type="ECO:0000256" key="3">
    <source>
        <dbReference type="ARBA" id="ARBA00022989"/>
    </source>
</evidence>
<organism evidence="7 8">
    <name type="scientific">Thermostaphylospora chromogena</name>
    <dbReference type="NCBI Taxonomy" id="35622"/>
    <lineage>
        <taxon>Bacteria</taxon>
        <taxon>Bacillati</taxon>
        <taxon>Actinomycetota</taxon>
        <taxon>Actinomycetes</taxon>
        <taxon>Streptosporangiales</taxon>
        <taxon>Thermomonosporaceae</taxon>
        <taxon>Thermostaphylospora</taxon>
    </lineage>
</organism>
<dbReference type="OrthoDB" id="3474716at2"/>
<feature type="transmembrane region" description="Helical" evidence="5">
    <location>
        <begin position="123"/>
        <end position="144"/>
    </location>
</feature>
<feature type="transmembrane region" description="Helical" evidence="5">
    <location>
        <begin position="54"/>
        <end position="71"/>
    </location>
</feature>
<sequence length="278" mass="29866">MLETIAAAQAPVLVLLLTLGGVAKAATAHADVEPGGLVRLGPAILMPPRWRTLAMYVCAAVELVMAAGLIFSTHPYFRWNAVVFFALSTYVLMDLRRRHPDAGCGCFGEVSSRPIGMRSIGRTVVLTAMSVGVVWAPVPALSLLAEPDPLTLTGAAAGLAVLAVLSPELEEVVARLRYRAPCEQRSVPTGVALARLRSSAAWRAHESLLLTDQPRDSWRELCWRFFVYPGRTADGRDVEVVFAVYLSGRRPPVKVALVDEDGTAVQPMPESTPVSAAI</sequence>
<evidence type="ECO:0000256" key="2">
    <source>
        <dbReference type="ARBA" id="ARBA00022692"/>
    </source>
</evidence>
<name>A0A1H1CXE4_9ACTN</name>
<protein>
    <submittedName>
        <fullName evidence="7">Methylamine utilisation protein MauE</fullName>
    </submittedName>
</protein>
<evidence type="ECO:0000256" key="4">
    <source>
        <dbReference type="ARBA" id="ARBA00023136"/>
    </source>
</evidence>
<accession>A0A1H1CXE4</accession>
<dbReference type="GO" id="GO:0016020">
    <property type="term" value="C:membrane"/>
    <property type="evidence" value="ECO:0007669"/>
    <property type="project" value="UniProtKB-SubCell"/>
</dbReference>
<gene>
    <name evidence="7" type="ORF">SAMN04489764_1698</name>
</gene>
<keyword evidence="4 5" id="KW-0472">Membrane</keyword>
<keyword evidence="2 5" id="KW-0812">Transmembrane</keyword>
<dbReference type="InterPro" id="IPR009908">
    <property type="entry name" value="Methylamine_util_MauE"/>
</dbReference>
<reference evidence="7 8" key="1">
    <citation type="submission" date="2016-10" db="EMBL/GenBank/DDBJ databases">
        <authorList>
            <person name="de Groot N.N."/>
        </authorList>
    </citation>
    <scope>NUCLEOTIDE SEQUENCE [LARGE SCALE GENOMIC DNA]</scope>
    <source>
        <strain evidence="7 8">DSM 43794</strain>
    </source>
</reference>
<feature type="transmembrane region" description="Helical" evidence="5">
    <location>
        <begin position="150"/>
        <end position="169"/>
    </location>
</feature>
<evidence type="ECO:0000259" key="6">
    <source>
        <dbReference type="Pfam" id="PF07291"/>
    </source>
</evidence>
<dbReference type="RefSeq" id="WP_093258524.1">
    <property type="nucleotide sequence ID" value="NZ_FNKK01000002.1"/>
</dbReference>
<keyword evidence="3 5" id="KW-1133">Transmembrane helix</keyword>
<dbReference type="AlphaFoldDB" id="A0A1H1CXE4"/>
<evidence type="ECO:0000313" key="7">
    <source>
        <dbReference type="EMBL" id="SDQ68800.1"/>
    </source>
</evidence>
<feature type="domain" description="Methylamine utilisation protein MauE" evidence="6">
    <location>
        <begin position="5"/>
        <end position="135"/>
    </location>
</feature>
<dbReference type="Proteomes" id="UP000217103">
    <property type="component" value="Unassembled WGS sequence"/>
</dbReference>
<comment type="subcellular location">
    <subcellularLocation>
        <location evidence="1">Membrane</location>
        <topology evidence="1">Multi-pass membrane protein</topology>
    </subcellularLocation>
</comment>
<evidence type="ECO:0000313" key="8">
    <source>
        <dbReference type="Proteomes" id="UP000217103"/>
    </source>
</evidence>
<dbReference type="GO" id="GO:0030416">
    <property type="term" value="P:methylamine metabolic process"/>
    <property type="evidence" value="ECO:0007669"/>
    <property type="project" value="InterPro"/>
</dbReference>
<evidence type="ECO:0000256" key="1">
    <source>
        <dbReference type="ARBA" id="ARBA00004141"/>
    </source>
</evidence>